<keyword evidence="6" id="KW-0479">Metal-binding</keyword>
<dbReference type="GO" id="GO:0006730">
    <property type="term" value="P:one-carbon metabolic process"/>
    <property type="evidence" value="ECO:0007669"/>
    <property type="project" value="UniProtKB-KW"/>
</dbReference>
<dbReference type="PROSITE" id="PS01012">
    <property type="entry name" value="FOLYLPOLYGLU_SYNT_2"/>
    <property type="match status" value="1"/>
</dbReference>
<dbReference type="VEuPathDB" id="FungiDB:SDRG_08360"/>
<gene>
    <name evidence="13" type="ORF">SDRG_08360</name>
</gene>
<dbReference type="EC" id="6.3.2.17" evidence="3"/>
<evidence type="ECO:0000256" key="12">
    <source>
        <dbReference type="ARBA" id="ARBA00047493"/>
    </source>
</evidence>
<dbReference type="RefSeq" id="XP_008612464.1">
    <property type="nucleotide sequence ID" value="XM_008614242.1"/>
</dbReference>
<dbReference type="AlphaFoldDB" id="T0RUW7"/>
<evidence type="ECO:0000313" key="14">
    <source>
        <dbReference type="Proteomes" id="UP000030762"/>
    </source>
</evidence>
<evidence type="ECO:0000256" key="7">
    <source>
        <dbReference type="ARBA" id="ARBA00022741"/>
    </source>
</evidence>
<evidence type="ECO:0000256" key="2">
    <source>
        <dbReference type="ARBA" id="ARBA00008276"/>
    </source>
</evidence>
<dbReference type="GO" id="GO:0004326">
    <property type="term" value="F:tetrahydrofolylpolyglutamate synthase activity"/>
    <property type="evidence" value="ECO:0007669"/>
    <property type="project" value="UniProtKB-EC"/>
</dbReference>
<evidence type="ECO:0000256" key="9">
    <source>
        <dbReference type="ARBA" id="ARBA00022842"/>
    </source>
</evidence>
<sequence>MANAFEVDDVESFRARGVDGAMDLLLSLPSRPGNVLPPTKQDTRESTIKIMQHYMRRLRMDITDLSVIHIAGTKGKGSTTAFTESILRAHGVRTGMFTSPHLIHVCERFRINGKPIPEATFLTHFWAVWDGLYATKDQATDEPPMAGFFRFFTLLALRIFAAEAVDVVILEVGLGGRLDATNVVQRPVVCGVTTLDLDHTRVLGETLDLIAREKAGIFKRNVPAFTIAQPEIAASMLERCAVEHGNPLFVVPALPSFNVDVTSLGLHGDYQHVNAALAIVLATQWLQRKNPLPLPPAYPTLATPTVLAGLTSAFWPGRAQTIPDPNSTTTYYVDGAHTPLSMQCCGAWFTQNGAKQPTETRILIFNCHHERDIVAILKPLLALSFDHVIFTPSRSCRPSIVKIPSVQEALLKAGIAIDGVPPSVFDMTNCPPNGDKQYWQFICSKVWTALHNGRAASKTSICHSVEDSIALIRSTTPAHARVLATGSLYIVGDTLSALGWTEQQH</sequence>
<dbReference type="InterPro" id="IPR018109">
    <property type="entry name" value="Folylpolyglutamate_synth_CS"/>
</dbReference>
<evidence type="ECO:0000256" key="5">
    <source>
        <dbReference type="ARBA" id="ARBA00022598"/>
    </source>
</evidence>
<dbReference type="Proteomes" id="UP000030762">
    <property type="component" value="Unassembled WGS sequence"/>
</dbReference>
<evidence type="ECO:0000313" key="13">
    <source>
        <dbReference type="EMBL" id="EQC34152.1"/>
    </source>
</evidence>
<keyword evidence="7" id="KW-0547">Nucleotide-binding</keyword>
<dbReference type="OrthoDB" id="5212574at2759"/>
<evidence type="ECO:0000256" key="8">
    <source>
        <dbReference type="ARBA" id="ARBA00022840"/>
    </source>
</evidence>
<dbReference type="UniPathway" id="UPA00850"/>
<keyword evidence="14" id="KW-1185">Reference proteome</keyword>
<keyword evidence="4" id="KW-0554">One-carbon metabolism</keyword>
<reference evidence="13 14" key="1">
    <citation type="submission" date="2012-04" db="EMBL/GenBank/DDBJ databases">
        <title>The Genome Sequence of Saprolegnia declina VS20.</title>
        <authorList>
            <consortium name="The Broad Institute Genome Sequencing Platform"/>
            <person name="Russ C."/>
            <person name="Nusbaum C."/>
            <person name="Tyler B."/>
            <person name="van West P."/>
            <person name="Dieguez-Uribeondo J."/>
            <person name="de Bruijn I."/>
            <person name="Tripathy S."/>
            <person name="Jiang R."/>
            <person name="Young S.K."/>
            <person name="Zeng Q."/>
            <person name="Gargeya S."/>
            <person name="Fitzgerald M."/>
            <person name="Haas B."/>
            <person name="Abouelleil A."/>
            <person name="Alvarado L."/>
            <person name="Arachchi H.M."/>
            <person name="Berlin A."/>
            <person name="Chapman S.B."/>
            <person name="Goldberg J."/>
            <person name="Griggs A."/>
            <person name="Gujja S."/>
            <person name="Hansen M."/>
            <person name="Howarth C."/>
            <person name="Imamovic A."/>
            <person name="Larimer J."/>
            <person name="McCowen C."/>
            <person name="Montmayeur A."/>
            <person name="Murphy C."/>
            <person name="Neiman D."/>
            <person name="Pearson M."/>
            <person name="Priest M."/>
            <person name="Roberts A."/>
            <person name="Saif S."/>
            <person name="Shea T."/>
            <person name="Sisk P."/>
            <person name="Sykes S."/>
            <person name="Wortman J."/>
            <person name="Nusbaum C."/>
            <person name="Birren B."/>
        </authorList>
    </citation>
    <scope>NUCLEOTIDE SEQUENCE [LARGE SCALE GENOMIC DNA]</scope>
    <source>
        <strain evidence="13 14">VS20</strain>
    </source>
</reference>
<keyword evidence="8" id="KW-0067">ATP-binding</keyword>
<dbReference type="SUPFAM" id="SSF53623">
    <property type="entry name" value="MurD-like peptide ligases, catalytic domain"/>
    <property type="match status" value="1"/>
</dbReference>
<dbReference type="GeneID" id="19949087"/>
<dbReference type="PANTHER" id="PTHR11136:SF5">
    <property type="entry name" value="FOLYLPOLYGLUTAMATE SYNTHASE, MITOCHONDRIAL"/>
    <property type="match status" value="1"/>
</dbReference>
<evidence type="ECO:0000256" key="10">
    <source>
        <dbReference type="ARBA" id="ARBA00030592"/>
    </source>
</evidence>
<dbReference type="InterPro" id="IPR036565">
    <property type="entry name" value="Mur-like_cat_sf"/>
</dbReference>
<dbReference type="OMA" id="ESLDCCM"/>
<dbReference type="PANTHER" id="PTHR11136">
    <property type="entry name" value="FOLYLPOLYGLUTAMATE SYNTHASE-RELATED"/>
    <property type="match status" value="1"/>
</dbReference>
<dbReference type="GO" id="GO:0046872">
    <property type="term" value="F:metal ion binding"/>
    <property type="evidence" value="ECO:0007669"/>
    <property type="project" value="UniProtKB-KW"/>
</dbReference>
<dbReference type="Gene3D" id="3.90.190.20">
    <property type="entry name" value="Mur ligase, C-terminal domain"/>
    <property type="match status" value="1"/>
</dbReference>
<evidence type="ECO:0000256" key="3">
    <source>
        <dbReference type="ARBA" id="ARBA00013025"/>
    </source>
</evidence>
<dbReference type="PROSITE" id="PS01011">
    <property type="entry name" value="FOLYLPOLYGLU_SYNT_1"/>
    <property type="match status" value="1"/>
</dbReference>
<accession>T0RUW7</accession>
<dbReference type="eggNOG" id="KOG2525">
    <property type="taxonomic scope" value="Eukaryota"/>
</dbReference>
<dbReference type="STRING" id="1156394.T0RUW7"/>
<evidence type="ECO:0000256" key="4">
    <source>
        <dbReference type="ARBA" id="ARBA00022563"/>
    </source>
</evidence>
<name>T0RUW7_SAPDV</name>
<organism evidence="13 14">
    <name type="scientific">Saprolegnia diclina (strain VS20)</name>
    <dbReference type="NCBI Taxonomy" id="1156394"/>
    <lineage>
        <taxon>Eukaryota</taxon>
        <taxon>Sar</taxon>
        <taxon>Stramenopiles</taxon>
        <taxon>Oomycota</taxon>
        <taxon>Saprolegniomycetes</taxon>
        <taxon>Saprolegniales</taxon>
        <taxon>Saprolegniaceae</taxon>
        <taxon>Saprolegnia</taxon>
    </lineage>
</organism>
<protein>
    <recommendedName>
        <fullName evidence="3">tetrahydrofolate synthase</fullName>
        <ecNumber evidence="3">6.3.2.17</ecNumber>
    </recommendedName>
    <alternativeName>
        <fullName evidence="11">Folylpoly-gamma-glutamate synthetase</fullName>
    </alternativeName>
    <alternativeName>
        <fullName evidence="10">Tetrahydrofolylpolyglutamate synthase</fullName>
    </alternativeName>
</protein>
<comment type="pathway">
    <text evidence="1">Cofactor biosynthesis; tetrahydrofolylpolyglutamate biosynthesis.</text>
</comment>
<dbReference type="Gene3D" id="3.40.1190.10">
    <property type="entry name" value="Mur-like, catalytic domain"/>
    <property type="match status" value="1"/>
</dbReference>
<evidence type="ECO:0000256" key="11">
    <source>
        <dbReference type="ARBA" id="ARBA00030876"/>
    </source>
</evidence>
<dbReference type="GO" id="GO:0005829">
    <property type="term" value="C:cytosol"/>
    <property type="evidence" value="ECO:0007669"/>
    <property type="project" value="TreeGrafter"/>
</dbReference>
<comment type="similarity">
    <text evidence="2">Belongs to the folylpolyglutamate synthase family.</text>
</comment>
<dbReference type="SUPFAM" id="SSF53244">
    <property type="entry name" value="MurD-like peptide ligases, peptide-binding domain"/>
    <property type="match status" value="1"/>
</dbReference>
<keyword evidence="9" id="KW-0460">Magnesium</keyword>
<dbReference type="InterPro" id="IPR001645">
    <property type="entry name" value="Folylpolyglutamate_synth"/>
</dbReference>
<dbReference type="InParanoid" id="T0RUW7"/>
<keyword evidence="5" id="KW-0436">Ligase</keyword>
<dbReference type="GO" id="GO:0005739">
    <property type="term" value="C:mitochondrion"/>
    <property type="evidence" value="ECO:0007669"/>
    <property type="project" value="TreeGrafter"/>
</dbReference>
<evidence type="ECO:0000256" key="1">
    <source>
        <dbReference type="ARBA" id="ARBA00005150"/>
    </source>
</evidence>
<proteinExistence type="inferred from homology"/>
<evidence type="ECO:0000256" key="6">
    <source>
        <dbReference type="ARBA" id="ARBA00022723"/>
    </source>
</evidence>
<dbReference type="EMBL" id="JH767156">
    <property type="protein sequence ID" value="EQC34152.1"/>
    <property type="molecule type" value="Genomic_DNA"/>
</dbReference>
<comment type="catalytic activity">
    <reaction evidence="12">
        <text>(6S)-5,6,7,8-tetrahydrofolyl-(gamma-L-Glu)(n) + L-glutamate + ATP = (6S)-5,6,7,8-tetrahydrofolyl-(gamma-L-Glu)(n+1) + ADP + phosphate + H(+)</text>
        <dbReference type="Rhea" id="RHEA:10580"/>
        <dbReference type="Rhea" id="RHEA-COMP:14738"/>
        <dbReference type="Rhea" id="RHEA-COMP:14740"/>
        <dbReference type="ChEBI" id="CHEBI:15378"/>
        <dbReference type="ChEBI" id="CHEBI:29985"/>
        <dbReference type="ChEBI" id="CHEBI:30616"/>
        <dbReference type="ChEBI" id="CHEBI:43474"/>
        <dbReference type="ChEBI" id="CHEBI:141005"/>
        <dbReference type="ChEBI" id="CHEBI:456216"/>
        <dbReference type="EC" id="6.3.2.17"/>
    </reaction>
</comment>
<dbReference type="NCBIfam" id="TIGR01499">
    <property type="entry name" value="folC"/>
    <property type="match status" value="1"/>
</dbReference>
<dbReference type="GO" id="GO:0005524">
    <property type="term" value="F:ATP binding"/>
    <property type="evidence" value="ECO:0007669"/>
    <property type="project" value="UniProtKB-KW"/>
</dbReference>
<dbReference type="InterPro" id="IPR036615">
    <property type="entry name" value="Mur_ligase_C_dom_sf"/>
</dbReference>